<keyword evidence="3" id="KW-1185">Reference proteome</keyword>
<organism evidence="2 3">
    <name type="scientific">Archangium lansingense</name>
    <dbReference type="NCBI Taxonomy" id="2995310"/>
    <lineage>
        <taxon>Bacteria</taxon>
        <taxon>Pseudomonadati</taxon>
        <taxon>Myxococcota</taxon>
        <taxon>Myxococcia</taxon>
        <taxon>Myxococcales</taxon>
        <taxon>Cystobacterineae</taxon>
        <taxon>Archangiaceae</taxon>
        <taxon>Archangium</taxon>
    </lineage>
</organism>
<dbReference type="SUPFAM" id="SSF50998">
    <property type="entry name" value="Quinoprotein alcohol dehydrogenase-like"/>
    <property type="match status" value="1"/>
</dbReference>
<proteinExistence type="predicted"/>
<name>A0ABT4A7U1_9BACT</name>
<reference evidence="2 3" key="1">
    <citation type="submission" date="2022-11" db="EMBL/GenBank/DDBJ databases">
        <title>Minimal conservation of predation-associated metabolite biosynthetic gene clusters underscores biosynthetic potential of Myxococcota including descriptions for ten novel species: Archangium lansinium sp. nov., Myxococcus landrumus sp. nov., Nannocystis bai.</title>
        <authorList>
            <person name="Ahearne A."/>
            <person name="Stevens C."/>
            <person name="Phillips K."/>
        </authorList>
    </citation>
    <scope>NUCLEOTIDE SEQUENCE [LARGE SCALE GENOMIC DNA]</scope>
    <source>
        <strain evidence="2 3">MIWBW</strain>
    </source>
</reference>
<dbReference type="EMBL" id="JAPNKA010000001">
    <property type="protein sequence ID" value="MCY1077329.1"/>
    <property type="molecule type" value="Genomic_DNA"/>
</dbReference>
<evidence type="ECO:0000313" key="2">
    <source>
        <dbReference type="EMBL" id="MCY1077329.1"/>
    </source>
</evidence>
<feature type="signal peptide" evidence="1">
    <location>
        <begin position="1"/>
        <end position="23"/>
    </location>
</feature>
<evidence type="ECO:0000256" key="1">
    <source>
        <dbReference type="SAM" id="SignalP"/>
    </source>
</evidence>
<accession>A0ABT4A7U1</accession>
<dbReference type="PANTHER" id="PTHR35580">
    <property type="entry name" value="CELL SURFACE GLYCOPROTEIN (S-LAYER PROTEIN)-LIKE PROTEIN"/>
    <property type="match status" value="1"/>
</dbReference>
<gene>
    <name evidence="2" type="ORF">OV287_22935</name>
</gene>
<evidence type="ECO:0008006" key="4">
    <source>
        <dbReference type="Google" id="ProtNLM"/>
    </source>
</evidence>
<evidence type="ECO:0000313" key="3">
    <source>
        <dbReference type="Proteomes" id="UP001207654"/>
    </source>
</evidence>
<dbReference type="PANTHER" id="PTHR35580:SF1">
    <property type="entry name" value="PHYTASE-LIKE DOMAIN-CONTAINING PROTEIN"/>
    <property type="match status" value="1"/>
</dbReference>
<dbReference type="PROSITE" id="PS51257">
    <property type="entry name" value="PROKAR_LIPOPROTEIN"/>
    <property type="match status" value="1"/>
</dbReference>
<dbReference type="InterPro" id="IPR052918">
    <property type="entry name" value="Motility_Chemotaxis_Reg"/>
</dbReference>
<protein>
    <recommendedName>
        <fullName evidence="4">Lipoprotein</fullName>
    </recommendedName>
</protein>
<comment type="caution">
    <text evidence="2">The sequence shown here is derived from an EMBL/GenBank/DDBJ whole genome shotgun (WGS) entry which is preliminary data.</text>
</comment>
<keyword evidence="1" id="KW-0732">Signal</keyword>
<sequence length="480" mass="50205">MRRRNGSGSVLPLLLAAGLAACGGTVGDEPVSEAPAEVAQAAGESGRPTGALRWAHLLTGPDDNSGTLVRDRDGGFLAMVNFVGSIDLGEGPVLAPGGSSSAAVALARYDVQGRLRWVKVLGAPPDLPGRAFGFRHAVDRHRNIILFLDADNVDFGEGVLLSGLILVKLDPKGRHLWSRGFSTEPGSLNVNRIVTDRDDNIALAGVMSGTVDFGRGPLSTREFPVGIPILSAFLTKYSPSGENLWTFLDVENQSDGLGAAVDSQGNFLLCGSVITDVQTEPFVLMLSPGGAVRWVRRLEGALGFARSVATHGNRVVVVGTFAFTFTFAGRAHTASLNGDILQDAFVAAFTRDGEERWAWNFGFSVEDVAMDERDGVVVVGSYEAGSGDLGVLGPLPGNPATLANVYVAKFNRVTGAPLWSRGFTASGPDRGSPGLESASVAVTKEGRAAVLGQFSGTLTVGAETLEAEGPSDLFLLGLER</sequence>
<dbReference type="InterPro" id="IPR011047">
    <property type="entry name" value="Quinoprotein_ADH-like_sf"/>
</dbReference>
<dbReference type="Proteomes" id="UP001207654">
    <property type="component" value="Unassembled WGS sequence"/>
</dbReference>
<dbReference type="RefSeq" id="WP_267536163.1">
    <property type="nucleotide sequence ID" value="NZ_JAPNKA010000001.1"/>
</dbReference>
<feature type="chain" id="PRO_5047097806" description="Lipoprotein" evidence="1">
    <location>
        <begin position="24"/>
        <end position="480"/>
    </location>
</feature>